<evidence type="ECO:0000313" key="4">
    <source>
        <dbReference type="EMBL" id="ATX76696.1"/>
    </source>
</evidence>
<evidence type="ECO:0000256" key="2">
    <source>
        <dbReference type="SAM" id="Coils"/>
    </source>
</evidence>
<feature type="coiled-coil region" evidence="2">
    <location>
        <begin position="122"/>
        <end position="149"/>
    </location>
</feature>
<dbReference type="NCBIfam" id="TIGR01730">
    <property type="entry name" value="RND_mfp"/>
    <property type="match status" value="1"/>
</dbReference>
<accession>A0A2K8KV03</accession>
<organism evidence="4 5">
    <name type="scientific">Reinekea forsetii</name>
    <dbReference type="NCBI Taxonomy" id="1336806"/>
    <lineage>
        <taxon>Bacteria</taxon>
        <taxon>Pseudomonadati</taxon>
        <taxon>Pseudomonadota</taxon>
        <taxon>Gammaproteobacteria</taxon>
        <taxon>Oceanospirillales</taxon>
        <taxon>Saccharospirillaceae</taxon>
        <taxon>Reinekea</taxon>
    </lineage>
</organism>
<keyword evidence="2" id="KW-0175">Coiled coil</keyword>
<keyword evidence="5" id="KW-1185">Reference proteome</keyword>
<dbReference type="SUPFAM" id="SSF111369">
    <property type="entry name" value="HlyD-like secretion proteins"/>
    <property type="match status" value="1"/>
</dbReference>
<dbReference type="PANTHER" id="PTHR30469:SF29">
    <property type="entry name" value="BLR2860 PROTEIN"/>
    <property type="match status" value="1"/>
</dbReference>
<dbReference type="EMBL" id="CP011797">
    <property type="protein sequence ID" value="ATX76696.1"/>
    <property type="molecule type" value="Genomic_DNA"/>
</dbReference>
<dbReference type="InterPro" id="IPR058647">
    <property type="entry name" value="BSH_CzcB-like"/>
</dbReference>
<dbReference type="Pfam" id="PF25973">
    <property type="entry name" value="BSH_CzcB"/>
    <property type="match status" value="1"/>
</dbReference>
<dbReference type="Gene3D" id="2.40.30.170">
    <property type="match status" value="1"/>
</dbReference>
<name>A0A2K8KV03_9GAMM</name>
<dbReference type="Proteomes" id="UP000229757">
    <property type="component" value="Chromosome"/>
</dbReference>
<reference evidence="4 5" key="1">
    <citation type="journal article" date="2017" name="Environ. Microbiol.">
        <title>Genomic and physiological analyses of 'Reinekea forsetii' reveal a versatile opportunistic lifestyle during spring algae blooms.</title>
        <authorList>
            <person name="Avci B."/>
            <person name="Hahnke R.L."/>
            <person name="Chafee M."/>
            <person name="Fischer T."/>
            <person name="Gruber-Vodicka H."/>
            <person name="Tegetmeyer H.E."/>
            <person name="Harder J."/>
            <person name="Fuchs B.M."/>
            <person name="Amann R.I."/>
            <person name="Teeling H."/>
        </authorList>
    </citation>
    <scope>NUCLEOTIDE SEQUENCE [LARGE SCALE GENOMIC DNA]</scope>
    <source>
        <strain evidence="4 5">Hel1_31_D35</strain>
    </source>
</reference>
<evidence type="ECO:0000259" key="3">
    <source>
        <dbReference type="Pfam" id="PF25973"/>
    </source>
</evidence>
<gene>
    <name evidence="4" type="ORF">REIFOR_01551</name>
</gene>
<protein>
    <submittedName>
        <fullName evidence="4">Efflux transporter, RND family, MFP subunit</fullName>
    </submittedName>
</protein>
<dbReference type="InterPro" id="IPR006143">
    <property type="entry name" value="RND_pump_MFP"/>
</dbReference>
<evidence type="ECO:0000256" key="1">
    <source>
        <dbReference type="ARBA" id="ARBA00009477"/>
    </source>
</evidence>
<evidence type="ECO:0000313" key="5">
    <source>
        <dbReference type="Proteomes" id="UP000229757"/>
    </source>
</evidence>
<comment type="similarity">
    <text evidence="1">Belongs to the membrane fusion protein (MFP) (TC 8.A.1) family.</text>
</comment>
<sequence length="341" mass="36602">MVSGASKEADTVITNAGTVKSLIPSVQVVTSISRQVQQSLAINGITEADRFVTIRSEATGKVLNVYKQDGDTVKAGEVIVRLDTQDLPARIRQVQAFLDQTRLEYEGAKKLRLQGLLNEAQLAASLTNLEQAKSQLASLTLQLDNFTIRASFAGQIENTHIELGSYIRQGDAIADVYDYSQLKFVGAVSEKDIQSLKLKQPATVELISGDTVGATVSYIGSVTNPATRTFQVELTVPKVGRFVSGVTSVASVELGLLQGHYISPALLFINEDGLMGLKTLDAAETVQFREISIIHSDPNGVWVEGLDNQADIIVVGQGFVTIGDVTNPVRVPFDADIAVGI</sequence>
<dbReference type="PANTHER" id="PTHR30469">
    <property type="entry name" value="MULTIDRUG RESISTANCE PROTEIN MDTA"/>
    <property type="match status" value="1"/>
</dbReference>
<dbReference type="AlphaFoldDB" id="A0A2K8KV03"/>
<dbReference type="KEGG" id="rfo:REIFOR_01551"/>
<dbReference type="Gene3D" id="1.10.287.470">
    <property type="entry name" value="Helix hairpin bin"/>
    <property type="match status" value="1"/>
</dbReference>
<dbReference type="GO" id="GO:1990281">
    <property type="term" value="C:efflux pump complex"/>
    <property type="evidence" value="ECO:0007669"/>
    <property type="project" value="TreeGrafter"/>
</dbReference>
<dbReference type="GO" id="GO:0015562">
    <property type="term" value="F:efflux transmembrane transporter activity"/>
    <property type="evidence" value="ECO:0007669"/>
    <property type="project" value="TreeGrafter"/>
</dbReference>
<dbReference type="Gene3D" id="2.40.50.100">
    <property type="match status" value="1"/>
</dbReference>
<feature type="domain" description="CzcB-like barrel-sandwich hybrid" evidence="3">
    <location>
        <begin position="52"/>
        <end position="176"/>
    </location>
</feature>
<proteinExistence type="inferred from homology"/>